<name>A0A2S5TIG4_9GAMM</name>
<evidence type="ECO:0000313" key="1">
    <source>
        <dbReference type="EMBL" id="PPE74598.1"/>
    </source>
</evidence>
<protein>
    <submittedName>
        <fullName evidence="1">Uncharacterized protein</fullName>
    </submittedName>
</protein>
<sequence>MLVSRPEWIEACSDDASVGRVRDRRVEDPPYSGYRFNHRDEDLKPLLYQLLSHISTREIQSILVRN</sequence>
<gene>
    <name evidence="1" type="ORF">C3942_07495</name>
</gene>
<comment type="caution">
    <text evidence="1">The sequence shown here is derived from an EMBL/GenBank/DDBJ whole genome shotgun (WGS) entry which is preliminary data.</text>
</comment>
<evidence type="ECO:0000313" key="2">
    <source>
        <dbReference type="Proteomes" id="UP000238220"/>
    </source>
</evidence>
<organism evidence="1 2">
    <name type="scientific">Solimonas fluminis</name>
    <dbReference type="NCBI Taxonomy" id="2086571"/>
    <lineage>
        <taxon>Bacteria</taxon>
        <taxon>Pseudomonadati</taxon>
        <taxon>Pseudomonadota</taxon>
        <taxon>Gammaproteobacteria</taxon>
        <taxon>Nevskiales</taxon>
        <taxon>Nevskiaceae</taxon>
        <taxon>Solimonas</taxon>
    </lineage>
</organism>
<dbReference type="OrthoDB" id="271821at2"/>
<dbReference type="EMBL" id="PSNW01000003">
    <property type="protein sequence ID" value="PPE74598.1"/>
    <property type="molecule type" value="Genomic_DNA"/>
</dbReference>
<accession>A0A2S5TIG4</accession>
<keyword evidence="2" id="KW-1185">Reference proteome</keyword>
<reference evidence="1 2" key="1">
    <citation type="submission" date="2018-02" db="EMBL/GenBank/DDBJ databases">
        <title>Genome sequencing of Solimonas sp. HR-BB.</title>
        <authorList>
            <person name="Lee Y."/>
            <person name="Jeon C.O."/>
        </authorList>
    </citation>
    <scope>NUCLEOTIDE SEQUENCE [LARGE SCALE GENOMIC DNA]</scope>
    <source>
        <strain evidence="1 2">HR-BB</strain>
    </source>
</reference>
<dbReference type="Proteomes" id="UP000238220">
    <property type="component" value="Unassembled WGS sequence"/>
</dbReference>
<dbReference type="AlphaFoldDB" id="A0A2S5TIG4"/>
<proteinExistence type="predicted"/>